<accession>A0A504YND3</accession>
<feature type="domain" description="PLAT" evidence="2">
    <location>
        <begin position="7"/>
        <end position="114"/>
    </location>
</feature>
<dbReference type="SUPFAM" id="SSF49723">
    <property type="entry name" value="Lipase/lipooxygenase domain (PLAT/LH2 domain)"/>
    <property type="match status" value="1"/>
</dbReference>
<dbReference type="GO" id="GO:0005085">
    <property type="term" value="F:guanyl-nucleotide exchange factor activity"/>
    <property type="evidence" value="ECO:0007669"/>
    <property type="project" value="InterPro"/>
</dbReference>
<dbReference type="InterPro" id="IPR047278">
    <property type="entry name" value="DEN5A/B"/>
</dbReference>
<dbReference type="SUPFAM" id="SSF140741">
    <property type="entry name" value="RUN domain-like"/>
    <property type="match status" value="1"/>
</dbReference>
<comment type="caution">
    <text evidence="1">Lacks conserved residue(s) required for the propagation of feature annotation.</text>
</comment>
<dbReference type="PROSITE" id="PS50095">
    <property type="entry name" value="PLAT"/>
    <property type="match status" value="1"/>
</dbReference>
<dbReference type="PANTHER" id="PTHR46070">
    <property type="entry name" value="PINSTRIPE, ISOFORM A"/>
    <property type="match status" value="1"/>
</dbReference>
<dbReference type="AlphaFoldDB" id="A0A504YND3"/>
<dbReference type="Gene3D" id="1.20.58.900">
    <property type="match status" value="1"/>
</dbReference>
<evidence type="ECO:0000313" key="4">
    <source>
        <dbReference type="EMBL" id="TPP59458.1"/>
    </source>
</evidence>
<evidence type="ECO:0000259" key="3">
    <source>
        <dbReference type="PROSITE" id="PS50826"/>
    </source>
</evidence>
<dbReference type="InterPro" id="IPR001024">
    <property type="entry name" value="PLAT/LH2_dom"/>
</dbReference>
<proteinExistence type="predicted"/>
<gene>
    <name evidence="4" type="ORF">FGIG_11354</name>
</gene>
<name>A0A504YND3_FASGI</name>
<dbReference type="OrthoDB" id="6287072at2759"/>
<keyword evidence="5" id="KW-1185">Reference proteome</keyword>
<dbReference type="GO" id="GO:0031267">
    <property type="term" value="F:small GTPase binding"/>
    <property type="evidence" value="ECO:0007669"/>
    <property type="project" value="InterPro"/>
</dbReference>
<dbReference type="STRING" id="46835.A0A504YND3"/>
<evidence type="ECO:0000256" key="1">
    <source>
        <dbReference type="PROSITE-ProRule" id="PRU00152"/>
    </source>
</evidence>
<dbReference type="SMART" id="SM00593">
    <property type="entry name" value="RUN"/>
    <property type="match status" value="1"/>
</dbReference>
<evidence type="ECO:0000313" key="5">
    <source>
        <dbReference type="Proteomes" id="UP000316759"/>
    </source>
</evidence>
<dbReference type="Proteomes" id="UP000316759">
    <property type="component" value="Unassembled WGS sequence"/>
</dbReference>
<dbReference type="InterPro" id="IPR004012">
    <property type="entry name" value="Run_dom"/>
</dbReference>
<evidence type="ECO:0000259" key="2">
    <source>
        <dbReference type="PROSITE" id="PS50095"/>
    </source>
</evidence>
<sequence>MLPQADLIYQIFICSSRKHGFATTANMWIRLHGHLGSTRPIGLPRGRNLITIRNTNLGLLSAIQVGHDNAGPTPKLFVEFIIIYNSVTGHLYMFPCCRWIGRGIEDDALERVLVGHLVRMSPNDPKLIFTAVAADPGDGVCKLPNRCQSPAAYRRSFESRNASPMNIHEQVANAVNRLLKHFCKPGRQNASSLTWLWCGQNGLVPCLGLVFNYGFRSNRLFQRRIYVWDYLERVADLFASELGLTGPPQSTPPSPKPNSPATTRLCSSPALYQLPQHEVSGTLSAAYSALQANRLCVVTMRQSAIDFVTHVHQVARLGSSLGKEGRFNLLMCRGLREHSLVQWFSLLAVSPVTSQMYENKSFFLNHDLRRAIQQLLTALDEFELPMEPVLLRET</sequence>
<dbReference type="InterPro" id="IPR036392">
    <property type="entry name" value="PLAT/LH2_dom_sf"/>
</dbReference>
<feature type="domain" description="RUN" evidence="3">
    <location>
        <begin position="194"/>
        <end position="393"/>
    </location>
</feature>
<dbReference type="Gene3D" id="2.60.60.20">
    <property type="entry name" value="PLAT/LH2 domain"/>
    <property type="match status" value="1"/>
</dbReference>
<dbReference type="PROSITE" id="PS50826">
    <property type="entry name" value="RUN"/>
    <property type="match status" value="1"/>
</dbReference>
<dbReference type="InterPro" id="IPR037213">
    <property type="entry name" value="Run_dom_sf"/>
</dbReference>
<protein>
    <submittedName>
        <fullName evidence="4">Uncharacterized protein</fullName>
    </submittedName>
</protein>
<dbReference type="Pfam" id="PF01477">
    <property type="entry name" value="PLAT"/>
    <property type="match status" value="1"/>
</dbReference>
<dbReference type="CDD" id="cd17678">
    <property type="entry name" value="RUN2_DENND5"/>
    <property type="match status" value="1"/>
</dbReference>
<reference evidence="4 5" key="1">
    <citation type="submission" date="2019-04" db="EMBL/GenBank/DDBJ databases">
        <title>Annotation for the trematode Fasciola gigantica.</title>
        <authorList>
            <person name="Choi Y.-J."/>
        </authorList>
    </citation>
    <scope>NUCLEOTIDE SEQUENCE [LARGE SCALE GENOMIC DNA]</scope>
    <source>
        <strain evidence="4">Uganda_cow_1</strain>
    </source>
</reference>
<comment type="caution">
    <text evidence="4">The sequence shown here is derived from an EMBL/GenBank/DDBJ whole genome shotgun (WGS) entry which is preliminary data.</text>
</comment>
<organism evidence="4 5">
    <name type="scientific">Fasciola gigantica</name>
    <name type="common">Giant liver fluke</name>
    <dbReference type="NCBI Taxonomy" id="46835"/>
    <lineage>
        <taxon>Eukaryota</taxon>
        <taxon>Metazoa</taxon>
        <taxon>Spiralia</taxon>
        <taxon>Lophotrochozoa</taxon>
        <taxon>Platyhelminthes</taxon>
        <taxon>Trematoda</taxon>
        <taxon>Digenea</taxon>
        <taxon>Plagiorchiida</taxon>
        <taxon>Echinostomata</taxon>
        <taxon>Echinostomatoidea</taxon>
        <taxon>Fasciolidae</taxon>
        <taxon>Fasciola</taxon>
    </lineage>
</organism>
<dbReference type="Pfam" id="PF02759">
    <property type="entry name" value="RUN"/>
    <property type="match status" value="1"/>
</dbReference>
<dbReference type="PANTHER" id="PTHR46070:SF1">
    <property type="entry name" value="PINSTRIPE, ISOFORM A"/>
    <property type="match status" value="1"/>
</dbReference>
<dbReference type="EMBL" id="SUNJ01010704">
    <property type="protein sequence ID" value="TPP59458.1"/>
    <property type="molecule type" value="Genomic_DNA"/>
</dbReference>